<dbReference type="CDD" id="cd00093">
    <property type="entry name" value="HTH_XRE"/>
    <property type="match status" value="1"/>
</dbReference>
<name>A0A7J4IXD1_9ARCH</name>
<protein>
    <recommendedName>
        <fullName evidence="2">DNA helicase</fullName>
        <ecNumber evidence="2">3.6.4.12</ecNumber>
    </recommendedName>
</protein>
<dbReference type="InterPro" id="IPR010982">
    <property type="entry name" value="Lambda_DNA-bd_dom_sf"/>
</dbReference>
<dbReference type="Gene3D" id="2.20.28.10">
    <property type="match status" value="1"/>
</dbReference>
<evidence type="ECO:0000256" key="7">
    <source>
        <dbReference type="ARBA" id="ARBA00022813"/>
    </source>
</evidence>
<dbReference type="Pfam" id="PF01381">
    <property type="entry name" value="HTH_3"/>
    <property type="match status" value="1"/>
</dbReference>
<proteinExistence type="inferred from homology"/>
<dbReference type="InterPro" id="IPR027925">
    <property type="entry name" value="MCM_N"/>
</dbReference>
<evidence type="ECO:0000313" key="15">
    <source>
        <dbReference type="Proteomes" id="UP000565078"/>
    </source>
</evidence>
<dbReference type="SMART" id="SM00530">
    <property type="entry name" value="HTH_XRE"/>
    <property type="match status" value="1"/>
</dbReference>
<comment type="caution">
    <text evidence="14">The sequence shown here is derived from an EMBL/GenBank/DDBJ whole genome shotgun (WGS) entry which is preliminary data.</text>
</comment>
<dbReference type="SMART" id="SM00306">
    <property type="entry name" value="HintN"/>
    <property type="match status" value="1"/>
</dbReference>
<dbReference type="Gene3D" id="1.10.260.40">
    <property type="entry name" value="lambda repressor-like DNA-binding domains"/>
    <property type="match status" value="1"/>
</dbReference>
<dbReference type="InterPro" id="IPR036844">
    <property type="entry name" value="Hint_dom_sf"/>
</dbReference>
<keyword evidence="4" id="KW-0547">Nucleotide-binding</keyword>
<dbReference type="PANTHER" id="PTHR11630">
    <property type="entry name" value="DNA REPLICATION LICENSING FACTOR MCM FAMILY MEMBER"/>
    <property type="match status" value="1"/>
</dbReference>
<feature type="domain" description="HTH cro/C1-type" evidence="13">
    <location>
        <begin position="699"/>
        <end position="749"/>
    </location>
</feature>
<organism evidence="14 15">
    <name type="scientific">Candidatus Iainarchaeum sp</name>
    <dbReference type="NCBI Taxonomy" id="3101447"/>
    <lineage>
        <taxon>Archaea</taxon>
        <taxon>Candidatus Iainarchaeota</taxon>
        <taxon>Candidatus Iainarchaeia</taxon>
        <taxon>Candidatus Iainarchaeales</taxon>
        <taxon>Candidatus Iainarchaeaceae</taxon>
        <taxon>Candidatus Iainarchaeum</taxon>
    </lineage>
</organism>
<keyword evidence="9" id="KW-0651">Protein splicing</keyword>
<dbReference type="InterPro" id="IPR036388">
    <property type="entry name" value="WH-like_DNA-bd_sf"/>
</dbReference>
<dbReference type="AlphaFoldDB" id="A0A7J4IXD1"/>
<dbReference type="GO" id="GO:0003697">
    <property type="term" value="F:single-stranded DNA binding"/>
    <property type="evidence" value="ECO:0007669"/>
    <property type="project" value="TreeGrafter"/>
</dbReference>
<dbReference type="PROSITE" id="PS50819">
    <property type="entry name" value="INTEIN_ENDONUCLEASE"/>
    <property type="match status" value="1"/>
</dbReference>
<dbReference type="InterPro" id="IPR030934">
    <property type="entry name" value="Intein_C"/>
</dbReference>
<dbReference type="InterPro" id="IPR027417">
    <property type="entry name" value="P-loop_NTPase"/>
</dbReference>
<dbReference type="GO" id="GO:0006260">
    <property type="term" value="P:DNA replication"/>
    <property type="evidence" value="ECO:0007669"/>
    <property type="project" value="UniProtKB-KW"/>
</dbReference>
<dbReference type="PROSITE" id="PS50817">
    <property type="entry name" value="INTEIN_N_TER"/>
    <property type="match status" value="1"/>
</dbReference>
<dbReference type="GO" id="GO:0004519">
    <property type="term" value="F:endonuclease activity"/>
    <property type="evidence" value="ECO:0007669"/>
    <property type="project" value="InterPro"/>
</dbReference>
<evidence type="ECO:0000256" key="6">
    <source>
        <dbReference type="ARBA" id="ARBA00022806"/>
    </source>
</evidence>
<keyword evidence="5" id="KW-0378">Hydrolase</keyword>
<dbReference type="PROSITE" id="PS50051">
    <property type="entry name" value="MCM_2"/>
    <property type="match status" value="2"/>
</dbReference>
<dbReference type="InterPro" id="IPR001208">
    <property type="entry name" value="MCM_dom"/>
</dbReference>
<dbReference type="InterPro" id="IPR041562">
    <property type="entry name" value="MCM_lid"/>
</dbReference>
<dbReference type="GO" id="GO:0017116">
    <property type="term" value="F:single-stranded DNA helicase activity"/>
    <property type="evidence" value="ECO:0007669"/>
    <property type="project" value="TreeGrafter"/>
</dbReference>
<dbReference type="EC" id="3.6.4.12" evidence="2"/>
<keyword evidence="7" id="KW-0068">Autocatalytic cleavage</keyword>
<dbReference type="InterPro" id="IPR033762">
    <property type="entry name" value="MCM_OB"/>
</dbReference>
<dbReference type="InterPro" id="IPR001387">
    <property type="entry name" value="Cro/C1-type_HTH"/>
</dbReference>
<dbReference type="InterPro" id="IPR027434">
    <property type="entry name" value="Homing_endonucl"/>
</dbReference>
<dbReference type="SUPFAM" id="SSF55608">
    <property type="entry name" value="Homing endonucleases"/>
    <property type="match status" value="1"/>
</dbReference>
<dbReference type="InterPro" id="IPR006142">
    <property type="entry name" value="INTEIN"/>
</dbReference>
<dbReference type="SMART" id="SM00350">
    <property type="entry name" value="MCM"/>
    <property type="match status" value="1"/>
</dbReference>
<keyword evidence="3" id="KW-0235">DNA replication</keyword>
<dbReference type="InterPro" id="IPR003586">
    <property type="entry name" value="Hint_dom_C"/>
</dbReference>
<evidence type="ECO:0000256" key="9">
    <source>
        <dbReference type="ARBA" id="ARBA00023000"/>
    </source>
</evidence>
<dbReference type="InterPro" id="IPR004860">
    <property type="entry name" value="LAGLIDADG_dom"/>
</dbReference>
<dbReference type="GO" id="GO:0016539">
    <property type="term" value="P:intein-mediated protein splicing"/>
    <property type="evidence" value="ECO:0007669"/>
    <property type="project" value="InterPro"/>
</dbReference>
<evidence type="ECO:0000313" key="14">
    <source>
        <dbReference type="EMBL" id="HIH10152.1"/>
    </source>
</evidence>
<dbReference type="SUPFAM" id="SSF52540">
    <property type="entry name" value="P-loop containing nucleoside triphosphate hydrolases"/>
    <property type="match status" value="1"/>
</dbReference>
<dbReference type="Gene3D" id="3.10.28.10">
    <property type="entry name" value="Homing endonucleases"/>
    <property type="match status" value="1"/>
</dbReference>
<dbReference type="Gene3D" id="2.40.50.140">
    <property type="entry name" value="Nucleic acid-binding proteins"/>
    <property type="match status" value="1"/>
</dbReference>
<dbReference type="PROSITE" id="PS50818">
    <property type="entry name" value="INTEIN_C_TER"/>
    <property type="match status" value="1"/>
</dbReference>
<dbReference type="InterPro" id="IPR006141">
    <property type="entry name" value="Intein_N"/>
</dbReference>
<accession>A0A7J4IXD1</accession>
<keyword evidence="6" id="KW-0347">Helicase</keyword>
<dbReference type="GO" id="GO:0005524">
    <property type="term" value="F:ATP binding"/>
    <property type="evidence" value="ECO:0007669"/>
    <property type="project" value="UniProtKB-KW"/>
</dbReference>
<dbReference type="SUPFAM" id="SSF51294">
    <property type="entry name" value="Hedgehog/intein (Hint) domain"/>
    <property type="match status" value="1"/>
</dbReference>
<evidence type="ECO:0000256" key="1">
    <source>
        <dbReference type="ARBA" id="ARBA00008010"/>
    </source>
</evidence>
<dbReference type="Pfam" id="PF14551">
    <property type="entry name" value="MCM_N"/>
    <property type="match status" value="1"/>
</dbReference>
<dbReference type="Pfam" id="PF14528">
    <property type="entry name" value="LAGLIDADG_3"/>
    <property type="match status" value="2"/>
</dbReference>
<reference evidence="15" key="1">
    <citation type="journal article" date="2020" name="bioRxiv">
        <title>A rank-normalized archaeal taxonomy based on genome phylogeny resolves widespread incomplete and uneven classifications.</title>
        <authorList>
            <person name="Rinke C."/>
            <person name="Chuvochina M."/>
            <person name="Mussig A.J."/>
            <person name="Chaumeil P.-A."/>
            <person name="Waite D.W."/>
            <person name="Whitman W.B."/>
            <person name="Parks D.H."/>
            <person name="Hugenholtz P."/>
        </authorList>
    </citation>
    <scope>NUCLEOTIDE SEQUENCE [LARGE SCALE GENOMIC DNA]</scope>
</reference>
<gene>
    <name evidence="14" type="ORF">HA254_05810</name>
</gene>
<dbReference type="CDD" id="cd00081">
    <property type="entry name" value="Hint"/>
    <property type="match status" value="2"/>
</dbReference>
<evidence type="ECO:0000256" key="8">
    <source>
        <dbReference type="ARBA" id="ARBA00022840"/>
    </source>
</evidence>
<dbReference type="Gene3D" id="2.170.16.10">
    <property type="entry name" value="Hedgehog/Intein (Hint) domain"/>
    <property type="match status" value="2"/>
</dbReference>
<evidence type="ECO:0000256" key="4">
    <source>
        <dbReference type="ARBA" id="ARBA00022741"/>
    </source>
</evidence>
<dbReference type="EMBL" id="DUGC01000092">
    <property type="protein sequence ID" value="HIH10152.1"/>
    <property type="molecule type" value="Genomic_DNA"/>
</dbReference>
<dbReference type="Gene3D" id="1.10.10.10">
    <property type="entry name" value="Winged helix-like DNA-binding domain superfamily/Winged helix DNA-binding domain"/>
    <property type="match status" value="1"/>
</dbReference>
<dbReference type="Gene3D" id="3.40.50.300">
    <property type="entry name" value="P-loop containing nucleotide triphosphate hydrolases"/>
    <property type="match status" value="2"/>
</dbReference>
<dbReference type="NCBIfam" id="TIGR01445">
    <property type="entry name" value="intein_Nterm"/>
    <property type="match status" value="1"/>
</dbReference>
<dbReference type="Pfam" id="PF17855">
    <property type="entry name" value="MCM_lid"/>
    <property type="match status" value="1"/>
</dbReference>
<dbReference type="PRINTS" id="PR00379">
    <property type="entry name" value="INTEIN"/>
</dbReference>
<evidence type="ECO:0000256" key="2">
    <source>
        <dbReference type="ARBA" id="ARBA00012551"/>
    </source>
</evidence>
<dbReference type="NCBIfam" id="TIGR01443">
    <property type="entry name" value="intein_Cterm"/>
    <property type="match status" value="1"/>
</dbReference>
<dbReference type="Gene3D" id="3.30.1640.10">
    <property type="entry name" value="mini-chromosome maintenance (MCM) complex, chain A, domain 1"/>
    <property type="match status" value="1"/>
</dbReference>
<evidence type="ECO:0000256" key="10">
    <source>
        <dbReference type="ARBA" id="ARBA00023125"/>
    </source>
</evidence>
<dbReference type="InterPro" id="IPR003587">
    <property type="entry name" value="Hint_dom_N"/>
</dbReference>
<dbReference type="GO" id="GO:0016787">
    <property type="term" value="F:hydrolase activity"/>
    <property type="evidence" value="ECO:0007669"/>
    <property type="project" value="UniProtKB-KW"/>
</dbReference>
<dbReference type="Pfam" id="PF17207">
    <property type="entry name" value="MCM_OB"/>
    <property type="match status" value="1"/>
</dbReference>
<dbReference type="SMART" id="SM00305">
    <property type="entry name" value="HintC"/>
    <property type="match status" value="1"/>
</dbReference>
<evidence type="ECO:0000256" key="5">
    <source>
        <dbReference type="ARBA" id="ARBA00022801"/>
    </source>
</evidence>
<dbReference type="InterPro" id="IPR004042">
    <property type="entry name" value="Intein_endonuc_central"/>
</dbReference>
<feature type="domain" description="MCM C-terminal AAA(+) ATPase" evidence="11">
    <location>
        <begin position="809"/>
        <end position="959"/>
    </location>
</feature>
<keyword evidence="10" id="KW-0238">DNA-binding</keyword>
<dbReference type="GO" id="GO:0042555">
    <property type="term" value="C:MCM complex"/>
    <property type="evidence" value="ECO:0007669"/>
    <property type="project" value="TreeGrafter"/>
</dbReference>
<sequence length="1171" mass="132666">MAENSPGQREDNPFVEKFREFLEERYKKEIERLSNEYPAKRSIFVDFRELEHYDTELADELLANSDTCIDAAHQAIKEIEIPLLDIGQEGFAPHIRIFNLPIDRQPKLKDISASHIGKIISVEGVVRQVTDVLPKLKFASWKCTRCEANYKVPQTKSIPKMPTFCSECKNRVFVLEEESSEFEDYQKIQVQEPLELLKGSEQATNLDIYVSDDLVNRISPGDRTRITGIVRLMPPKEKKVVYGRYLEALHLEETAREFEEVEINPDEEEEIKKLAARDDIYDLLIQSIAPHIYGHEVMKESIALQLFGGVKKNLPNDQHVRGNIHVLLVGDPGMAKCVSGDTRMLMSDGTLCRMDEFAAKHLDENTATKLDDGFYSDADATIPVMDGNGKIRDGKVIRVFKRKPTEMFEIMTWSGRKVKVTHTHPLFVCSEGKIKAIKAMNLATTDFVAVPRKLQLKGRMQKLEMPCTGKTNAAHITVPQYLNAEVARFMGYFCAEGYSEKTRSTIGLRFTNSDKEALDDFTRISVREFGITPHSRNGNNCTEVRVSGVELGGLLKKNAPGILERPAGRHIPQKILSSTLEVKREFLRGYYEGEGHVRRDIRMVELCTASPLLAQQLRQMLLEFGIVSTCKEVDNCATNGSRAYRKYYRTRIGGKFAIRFAKEIGFITERKKAALAKCTLNGKNINTNNDIVPNIGKELKKARELLGLSQFKMGIARTTYQHFERGDRNPSREALQKIAITLIGELELSNSYDKELQEKVLNIHKHAFSEIFWDRIKKAEKIENEEWIYDVEVEQFHNFISNGVISHNSQILKATDAIAPKSIYVAGKTSTGAGLSATAVKDEFGEGGWTLKAGALVLASGGMAMVDEFDKMEKDDRSAMHEAMEQQQISVAKAGIVTKFKCDTSILAAANPKYSRFDPYQPFIEQIDLPASLISRFDLFFMIKDVLDRKKDLEIAGHILKSHKAGEMMLQRMKQGISKKDEELEEITELITPKISGEILKKYISYARQNIFPVLENDSMQEISDFYIALRDQGRKEGAYSATHRQLEGMIRLSEASARVRLSNKVERRDVERAIRLIRTSLEDMVTDPETGKIDIDIITSGQTHTMLSNLKKILGIIREKAQEFDIVPMEEVISEAKTMGIDAEKVRELIAKLQKSGDIYYPKHGFVKPA</sequence>
<evidence type="ECO:0000259" key="12">
    <source>
        <dbReference type="PROSITE" id="PS50819"/>
    </source>
</evidence>
<feature type="domain" description="DOD-type homing endonuclease" evidence="12">
    <location>
        <begin position="489"/>
        <end position="626"/>
    </location>
</feature>
<evidence type="ECO:0000259" key="11">
    <source>
        <dbReference type="PROSITE" id="PS50051"/>
    </source>
</evidence>
<comment type="similarity">
    <text evidence="1">Belongs to the MCM family.</text>
</comment>
<dbReference type="Proteomes" id="UP000565078">
    <property type="component" value="Unassembled WGS sequence"/>
</dbReference>
<keyword evidence="8" id="KW-0067">ATP-binding</keyword>
<dbReference type="Pfam" id="PF00493">
    <property type="entry name" value="MCM"/>
    <property type="match status" value="2"/>
</dbReference>
<feature type="domain" description="MCM C-terminal AAA(+) ATPase" evidence="11">
    <location>
        <begin position="280"/>
        <end position="336"/>
    </location>
</feature>
<dbReference type="PROSITE" id="PS50943">
    <property type="entry name" value="HTH_CROC1"/>
    <property type="match status" value="1"/>
</dbReference>
<dbReference type="SUPFAM" id="SSF47413">
    <property type="entry name" value="lambda repressor-like DNA-binding domains"/>
    <property type="match status" value="1"/>
</dbReference>
<evidence type="ECO:0000256" key="3">
    <source>
        <dbReference type="ARBA" id="ARBA00022705"/>
    </source>
</evidence>
<dbReference type="SUPFAM" id="SSF50249">
    <property type="entry name" value="Nucleic acid-binding proteins"/>
    <property type="match status" value="1"/>
</dbReference>
<dbReference type="InterPro" id="IPR031327">
    <property type="entry name" value="MCM"/>
</dbReference>
<dbReference type="InterPro" id="IPR012340">
    <property type="entry name" value="NA-bd_OB-fold"/>
</dbReference>
<evidence type="ECO:0000259" key="13">
    <source>
        <dbReference type="PROSITE" id="PS50943"/>
    </source>
</evidence>
<dbReference type="PANTHER" id="PTHR11630:SF66">
    <property type="entry name" value="DNA REPLICATION LICENSING FACTOR MCM4"/>
    <property type="match status" value="1"/>
</dbReference>